<proteinExistence type="predicted"/>
<evidence type="ECO:0000313" key="3">
    <source>
        <dbReference type="Proteomes" id="UP001590950"/>
    </source>
</evidence>
<feature type="region of interest" description="Disordered" evidence="1">
    <location>
        <begin position="30"/>
        <end position="55"/>
    </location>
</feature>
<feature type="region of interest" description="Disordered" evidence="1">
    <location>
        <begin position="274"/>
        <end position="303"/>
    </location>
</feature>
<sequence length="843" mass="94730">MDRPEYSGMPEEEHVEDHYDIETRKIHGIVYGDNGRGLQQDPSVPGRDRRGRRYGTWVPEYDSKYLAIYPDIPSIPPQTFGISQERVPALNYTPDGHSPFATQEQYSSNPYSRSSAPYTPSSPLLSAPSQPFISPYASQLPAEISSSPGLPHSDDQHVYNGSWLGAEAFNPPPASSSPYDQTSPTPGSCTNQHGHQCLNYGFHRRRGNYLIRDRCGHGPLSTNTGSHSENNGASKPRKKELNGILDSGFYGGRNNKRLREDPELRHAIEASLRDTLFGNEPQASQQGDQHRSIDNVSQDDGANLASSSLKYENPKIHTPSNGIPKELTQGLESPHVLGLKGNQSGTYIQVSKGESGYNGPEAAVPKFKKTRETKAKAAAAWPLLRSARRSARKRDHEDDTDDEQTETRPDKRVRLSNQPGLQQSFSNNNLPGPSGPRRLSGHHNHARNQPHRDLDPHDARPQPRDRTYHSGHSGPPWQPTEHGELFNPQNLVQSPPLRSEWQPEEGRGTALRTIGVQPQKDKMFTPQAKSSFGDDGEDSVARETRPNDKDGEYETDGADEQREDIVKIRNTAAGSMPDSTPSSTLYQTAQQEVLDPLAYYLGYEDSSGAGTNQNFRDGPQEATSQSPVNLNHFRSRHPEIADELQKHRKRTREALEEQEGYFGDERDAGEHERKRRRASQNTEQPVRQLSSQPAHPRRRQAIRAAQEDQYQQRFAEALAQRVADVITSARFHGITYTEVPPRSEADLANIERALQPTLNAYYAYINQAAPATDRFQSYASRWRAIRHDFEQQWTATSQAPTPYLIELPALQPGMTEWQHDLEVLYNEPCHRDPPVRDEHEEEL</sequence>
<feature type="compositionally biased region" description="Basic and acidic residues" evidence="1">
    <location>
        <begin position="539"/>
        <end position="552"/>
    </location>
</feature>
<dbReference type="Proteomes" id="UP001590950">
    <property type="component" value="Unassembled WGS sequence"/>
</dbReference>
<feature type="compositionally biased region" description="Basic residues" evidence="1">
    <location>
        <begin position="439"/>
        <end position="449"/>
    </location>
</feature>
<feature type="compositionally biased region" description="Polar residues" evidence="1">
    <location>
        <begin position="294"/>
        <end position="303"/>
    </location>
</feature>
<feature type="region of interest" description="Disordered" evidence="1">
    <location>
        <begin position="219"/>
        <end position="261"/>
    </location>
</feature>
<feature type="compositionally biased region" description="Polar residues" evidence="1">
    <location>
        <begin position="100"/>
        <end position="113"/>
    </location>
</feature>
<feature type="compositionally biased region" description="Polar residues" evidence="1">
    <location>
        <begin position="609"/>
        <end position="629"/>
    </location>
</feature>
<reference evidence="2 3" key="1">
    <citation type="submission" date="2024-09" db="EMBL/GenBank/DDBJ databases">
        <title>Rethinking Asexuality: The Enigmatic Case of Functional Sexual Genes in Lepraria (Stereocaulaceae).</title>
        <authorList>
            <person name="Doellman M."/>
            <person name="Sun Y."/>
            <person name="Barcenas-Pena A."/>
            <person name="Lumbsch H.T."/>
            <person name="Grewe F."/>
        </authorList>
    </citation>
    <scope>NUCLEOTIDE SEQUENCE [LARGE SCALE GENOMIC DNA]</scope>
    <source>
        <strain evidence="2 3">Mercado 3170</strain>
    </source>
</reference>
<feature type="region of interest" description="Disordered" evidence="1">
    <location>
        <begin position="645"/>
        <end position="707"/>
    </location>
</feature>
<feature type="region of interest" description="Disordered" evidence="1">
    <location>
        <begin position="1"/>
        <end position="20"/>
    </location>
</feature>
<evidence type="ECO:0000313" key="2">
    <source>
        <dbReference type="EMBL" id="KAL2036927.1"/>
    </source>
</evidence>
<name>A0ABR3ZTS5_9LECA</name>
<feature type="region of interest" description="Disordered" evidence="1">
    <location>
        <begin position="351"/>
        <end position="585"/>
    </location>
</feature>
<gene>
    <name evidence="2" type="ORF">N7G274_010352</name>
</gene>
<feature type="compositionally biased region" description="Polar residues" evidence="1">
    <location>
        <begin position="415"/>
        <end position="431"/>
    </location>
</feature>
<feature type="compositionally biased region" description="Basic and acidic residues" evidence="1">
    <location>
        <begin position="663"/>
        <end position="672"/>
    </location>
</feature>
<feature type="compositionally biased region" description="Basic and acidic residues" evidence="1">
    <location>
        <begin position="450"/>
        <end position="468"/>
    </location>
</feature>
<evidence type="ECO:0000256" key="1">
    <source>
        <dbReference type="SAM" id="MobiDB-lite"/>
    </source>
</evidence>
<feature type="region of interest" description="Disordered" evidence="1">
    <location>
        <begin position="86"/>
        <end position="130"/>
    </location>
</feature>
<feature type="region of interest" description="Disordered" evidence="1">
    <location>
        <begin position="163"/>
        <end position="190"/>
    </location>
</feature>
<accession>A0ABR3ZTS5</accession>
<feature type="compositionally biased region" description="Polar residues" evidence="1">
    <location>
        <begin position="176"/>
        <end position="190"/>
    </location>
</feature>
<feature type="compositionally biased region" description="Polar residues" evidence="1">
    <location>
        <begin position="220"/>
        <end position="233"/>
    </location>
</feature>
<feature type="compositionally biased region" description="Polar residues" evidence="1">
    <location>
        <begin position="679"/>
        <end position="693"/>
    </location>
</feature>
<protein>
    <submittedName>
        <fullName evidence="2">Uncharacterized protein</fullName>
    </submittedName>
</protein>
<keyword evidence="3" id="KW-1185">Reference proteome</keyword>
<dbReference type="EMBL" id="JBEFKJ010000047">
    <property type="protein sequence ID" value="KAL2036927.1"/>
    <property type="molecule type" value="Genomic_DNA"/>
</dbReference>
<comment type="caution">
    <text evidence="2">The sequence shown here is derived from an EMBL/GenBank/DDBJ whole genome shotgun (WGS) entry which is preliminary data.</text>
</comment>
<feature type="compositionally biased region" description="Low complexity" evidence="1">
    <location>
        <begin position="376"/>
        <end position="385"/>
    </location>
</feature>
<feature type="region of interest" description="Disordered" evidence="1">
    <location>
        <begin position="609"/>
        <end position="631"/>
    </location>
</feature>
<organism evidence="2 3">
    <name type="scientific">Stereocaulon virgatum</name>
    <dbReference type="NCBI Taxonomy" id="373712"/>
    <lineage>
        <taxon>Eukaryota</taxon>
        <taxon>Fungi</taxon>
        <taxon>Dikarya</taxon>
        <taxon>Ascomycota</taxon>
        <taxon>Pezizomycotina</taxon>
        <taxon>Lecanoromycetes</taxon>
        <taxon>OSLEUM clade</taxon>
        <taxon>Lecanoromycetidae</taxon>
        <taxon>Lecanorales</taxon>
        <taxon>Lecanorineae</taxon>
        <taxon>Stereocaulaceae</taxon>
        <taxon>Stereocaulon</taxon>
    </lineage>
</organism>
<feature type="compositionally biased region" description="Low complexity" evidence="1">
    <location>
        <begin position="114"/>
        <end position="130"/>
    </location>
</feature>